<reference evidence="2 3" key="1">
    <citation type="submission" date="2014-09" db="EMBL/GenBank/DDBJ databases">
        <authorList>
            <person name="Magalhaes I.L.F."/>
            <person name="Oliveira U."/>
            <person name="Santos F.R."/>
            <person name="Vidigal T.H.D.A."/>
            <person name="Brescovit A.D."/>
            <person name="Santos A.J."/>
        </authorList>
    </citation>
    <scope>NUCLEOTIDE SEQUENCE [LARGE SCALE GENOMIC DNA]</scope>
</reference>
<accession>A0A0P1BFV9</accession>
<proteinExistence type="predicted"/>
<evidence type="ECO:0000313" key="2">
    <source>
        <dbReference type="EMBL" id="CEH14894.1"/>
    </source>
</evidence>
<dbReference type="EMBL" id="CCYA01000250">
    <property type="protein sequence ID" value="CEH14894.1"/>
    <property type="molecule type" value="Genomic_DNA"/>
</dbReference>
<protein>
    <submittedName>
        <fullName evidence="2">Uncharacterized protein</fullName>
    </submittedName>
</protein>
<dbReference type="AlphaFoldDB" id="A0A0P1BFV9"/>
<evidence type="ECO:0000256" key="1">
    <source>
        <dbReference type="SAM" id="MobiDB-lite"/>
    </source>
</evidence>
<organism evidence="2 3">
    <name type="scientific">Ceraceosorus bombacis</name>
    <dbReference type="NCBI Taxonomy" id="401625"/>
    <lineage>
        <taxon>Eukaryota</taxon>
        <taxon>Fungi</taxon>
        <taxon>Dikarya</taxon>
        <taxon>Basidiomycota</taxon>
        <taxon>Ustilaginomycotina</taxon>
        <taxon>Exobasidiomycetes</taxon>
        <taxon>Ceraceosorales</taxon>
        <taxon>Ceraceosoraceae</taxon>
        <taxon>Ceraceosorus</taxon>
    </lineage>
</organism>
<keyword evidence="3" id="KW-1185">Reference proteome</keyword>
<feature type="region of interest" description="Disordered" evidence="1">
    <location>
        <begin position="19"/>
        <end position="58"/>
    </location>
</feature>
<sequence>MGGTLATQLISMIPTHNLFSHSDSDSDSLSTTFSSPKVTAVHESRVTSPECPADDLRV</sequence>
<name>A0A0P1BFV9_9BASI</name>
<evidence type="ECO:0000313" key="3">
    <source>
        <dbReference type="Proteomes" id="UP000054845"/>
    </source>
</evidence>
<dbReference type="Proteomes" id="UP000054845">
    <property type="component" value="Unassembled WGS sequence"/>
</dbReference>